<feature type="region of interest" description="Disordered" evidence="1">
    <location>
        <begin position="96"/>
        <end position="130"/>
    </location>
</feature>
<dbReference type="EMBL" id="CAJVCH010160662">
    <property type="protein sequence ID" value="CAG7728246.1"/>
    <property type="molecule type" value="Genomic_DNA"/>
</dbReference>
<proteinExistence type="predicted"/>
<dbReference type="OrthoDB" id="8288172at2759"/>
<protein>
    <submittedName>
        <fullName evidence="2">Uncharacterized protein</fullName>
    </submittedName>
</protein>
<comment type="caution">
    <text evidence="2">The sequence shown here is derived from an EMBL/GenBank/DDBJ whole genome shotgun (WGS) entry which is preliminary data.</text>
</comment>
<evidence type="ECO:0000313" key="3">
    <source>
        <dbReference type="Proteomes" id="UP000708208"/>
    </source>
</evidence>
<reference evidence="2" key="1">
    <citation type="submission" date="2021-06" db="EMBL/GenBank/DDBJ databases">
        <authorList>
            <person name="Hodson N. C."/>
            <person name="Mongue J. A."/>
            <person name="Jaron S. K."/>
        </authorList>
    </citation>
    <scope>NUCLEOTIDE SEQUENCE</scope>
</reference>
<organism evidence="2 3">
    <name type="scientific">Allacma fusca</name>
    <dbReference type="NCBI Taxonomy" id="39272"/>
    <lineage>
        <taxon>Eukaryota</taxon>
        <taxon>Metazoa</taxon>
        <taxon>Ecdysozoa</taxon>
        <taxon>Arthropoda</taxon>
        <taxon>Hexapoda</taxon>
        <taxon>Collembola</taxon>
        <taxon>Symphypleona</taxon>
        <taxon>Sminthuridae</taxon>
        <taxon>Allacma</taxon>
    </lineage>
</organism>
<name>A0A8J2KMU2_9HEXA</name>
<evidence type="ECO:0000313" key="2">
    <source>
        <dbReference type="EMBL" id="CAG7728246.1"/>
    </source>
</evidence>
<gene>
    <name evidence="2" type="ORF">AFUS01_LOCUS17040</name>
</gene>
<feature type="region of interest" description="Disordered" evidence="1">
    <location>
        <begin position="37"/>
        <end position="65"/>
    </location>
</feature>
<dbReference type="AlphaFoldDB" id="A0A8J2KMU2"/>
<accession>A0A8J2KMU2</accession>
<evidence type="ECO:0000256" key="1">
    <source>
        <dbReference type="SAM" id="MobiDB-lite"/>
    </source>
</evidence>
<keyword evidence="3" id="KW-1185">Reference proteome</keyword>
<sequence length="130" mass="14166">MVVGINWKRRIHQAIVIEAGLDETALECNADTLAERELQQSNASAKTPSREIGNRRKRGASTSGVVSLDVIPGKSSKKVSRANKIDAILETITGDDLTEEPETNADLNCQPDANLTVQENYKGNKFNNNS</sequence>
<feature type="compositionally biased region" description="Polar residues" evidence="1">
    <location>
        <begin position="105"/>
        <end position="130"/>
    </location>
</feature>
<dbReference type="Proteomes" id="UP000708208">
    <property type="component" value="Unassembled WGS sequence"/>
</dbReference>